<dbReference type="HOGENOM" id="CLU_2629185_0_0_1"/>
<organism evidence="2 3">
    <name type="scientific">Oryza rufipogon</name>
    <name type="common">Brownbeard rice</name>
    <name type="synonym">Asian wild rice</name>
    <dbReference type="NCBI Taxonomy" id="4529"/>
    <lineage>
        <taxon>Eukaryota</taxon>
        <taxon>Viridiplantae</taxon>
        <taxon>Streptophyta</taxon>
        <taxon>Embryophyta</taxon>
        <taxon>Tracheophyta</taxon>
        <taxon>Spermatophyta</taxon>
        <taxon>Magnoliopsida</taxon>
        <taxon>Liliopsida</taxon>
        <taxon>Poales</taxon>
        <taxon>Poaceae</taxon>
        <taxon>BOP clade</taxon>
        <taxon>Oryzoideae</taxon>
        <taxon>Oryzeae</taxon>
        <taxon>Oryzinae</taxon>
        <taxon>Oryza</taxon>
    </lineage>
</organism>
<keyword evidence="1" id="KW-0812">Transmembrane</keyword>
<evidence type="ECO:0000313" key="2">
    <source>
        <dbReference type="EnsemblPlants" id="ORUFI02G16180.1"/>
    </source>
</evidence>
<accession>A0A0E0NEG4</accession>
<dbReference type="Gramene" id="ORUFI02G16180.1">
    <property type="protein sequence ID" value="ORUFI02G16180.1"/>
    <property type="gene ID" value="ORUFI02G16180"/>
</dbReference>
<evidence type="ECO:0000256" key="1">
    <source>
        <dbReference type="SAM" id="Phobius"/>
    </source>
</evidence>
<sequence length="78" mass="8836">YVPSVLQFAAIYLFFFAIASIIFQLAAAYIIGSLIKLSLAAVLDINRSIEKLHKKFTNHEIINDQILHLDIHKLPQSI</sequence>
<name>A0A0E0NEG4_ORYRU</name>
<keyword evidence="1" id="KW-0472">Membrane</keyword>
<keyword evidence="3" id="KW-1185">Reference proteome</keyword>
<dbReference type="AlphaFoldDB" id="A0A0E0NEG4"/>
<keyword evidence="1" id="KW-1133">Transmembrane helix</keyword>
<evidence type="ECO:0000313" key="3">
    <source>
        <dbReference type="Proteomes" id="UP000008022"/>
    </source>
</evidence>
<dbReference type="Proteomes" id="UP000008022">
    <property type="component" value="Unassembled WGS sequence"/>
</dbReference>
<reference evidence="2" key="2">
    <citation type="submission" date="2015-06" db="UniProtKB">
        <authorList>
            <consortium name="EnsemblPlants"/>
        </authorList>
    </citation>
    <scope>IDENTIFICATION</scope>
</reference>
<proteinExistence type="predicted"/>
<reference evidence="3" key="1">
    <citation type="submission" date="2013-06" db="EMBL/GenBank/DDBJ databases">
        <authorList>
            <person name="Zhao Q."/>
        </authorList>
    </citation>
    <scope>NUCLEOTIDE SEQUENCE</scope>
    <source>
        <strain evidence="3">cv. W1943</strain>
    </source>
</reference>
<protein>
    <submittedName>
        <fullName evidence="2">Uncharacterized protein</fullName>
    </submittedName>
</protein>
<dbReference type="EnsemblPlants" id="ORUFI02G16180.1">
    <property type="protein sequence ID" value="ORUFI02G16180.1"/>
    <property type="gene ID" value="ORUFI02G16180"/>
</dbReference>
<feature type="transmembrane region" description="Helical" evidence="1">
    <location>
        <begin position="6"/>
        <end position="31"/>
    </location>
</feature>